<dbReference type="EMBL" id="JARBFT010000027">
    <property type="protein sequence ID" value="MDE1516051.1"/>
    <property type="molecule type" value="Genomic_DNA"/>
</dbReference>
<dbReference type="PROSITE" id="PS51257">
    <property type="entry name" value="PROKAR_LIPOPROTEIN"/>
    <property type="match status" value="1"/>
</dbReference>
<comment type="caution">
    <text evidence="1">The sequence shown here is derived from an EMBL/GenBank/DDBJ whole genome shotgun (WGS) entry which is preliminary data.</text>
</comment>
<protein>
    <recommendedName>
        <fullName evidence="3">Lipoprotein</fullName>
    </recommendedName>
</protein>
<reference evidence="1 2" key="1">
    <citation type="submission" date="2023-02" db="EMBL/GenBank/DDBJ databases">
        <title>Vibrio intestini sp. nov., a close relative of Vibrio cholerae isolated from the intestine of Healthy Culter dabryi.</title>
        <authorList>
            <person name="Wu N."/>
        </authorList>
    </citation>
    <scope>NUCLEOTIDE SEQUENCE [LARGE SCALE GENOMIC DNA]</scope>
    <source>
        <strain evidence="1 2">DSL-7</strain>
    </source>
</reference>
<organism evidence="1 2">
    <name type="scientific">Vibrio chanodichtyis</name>
    <dbReference type="NCBI Taxonomy" id="3027932"/>
    <lineage>
        <taxon>Bacteria</taxon>
        <taxon>Pseudomonadati</taxon>
        <taxon>Pseudomonadota</taxon>
        <taxon>Gammaproteobacteria</taxon>
        <taxon>Vibrionales</taxon>
        <taxon>Vibrionaceae</taxon>
        <taxon>Vibrio</taxon>
    </lineage>
</organism>
<keyword evidence="2" id="KW-1185">Reference proteome</keyword>
<evidence type="ECO:0008006" key="3">
    <source>
        <dbReference type="Google" id="ProtNLM"/>
    </source>
</evidence>
<evidence type="ECO:0000313" key="1">
    <source>
        <dbReference type="EMBL" id="MDE1516051.1"/>
    </source>
</evidence>
<proteinExistence type="predicted"/>
<evidence type="ECO:0000313" key="2">
    <source>
        <dbReference type="Proteomes" id="UP001216189"/>
    </source>
</evidence>
<sequence length="85" mass="9458">MKNIILLGLAIALSGCTAITISERQMVGETAKFFNTTNQVIIYDVERDLVTSQFEWKTDIEGVTYLCSGSSFNTHSLNSVYCVKQ</sequence>
<dbReference type="Proteomes" id="UP001216189">
    <property type="component" value="Unassembled WGS sequence"/>
</dbReference>
<name>A0ABT5V324_9VIBR</name>
<dbReference type="RefSeq" id="WP_274723698.1">
    <property type="nucleotide sequence ID" value="NZ_JARBFT010000027.1"/>
</dbReference>
<accession>A0ABT5V324</accession>
<gene>
    <name evidence="1" type="ORF">PUN32_13735</name>
</gene>